<proteinExistence type="predicted"/>
<name>A0A8E2JMT6_9PEZI</name>
<dbReference type="Proteomes" id="UP000250140">
    <property type="component" value="Unassembled WGS sequence"/>
</dbReference>
<dbReference type="EMBL" id="KV750837">
    <property type="protein sequence ID" value="OCL02999.1"/>
    <property type="molecule type" value="Genomic_DNA"/>
</dbReference>
<dbReference type="AlphaFoldDB" id="A0A8E2JMT6"/>
<reference evidence="1 2" key="1">
    <citation type="journal article" date="2016" name="Nat. Commun.">
        <title>Ectomycorrhizal ecology is imprinted in the genome of the dominant symbiotic fungus Cenococcum geophilum.</title>
        <authorList>
            <consortium name="DOE Joint Genome Institute"/>
            <person name="Peter M."/>
            <person name="Kohler A."/>
            <person name="Ohm R.A."/>
            <person name="Kuo A."/>
            <person name="Krutzmann J."/>
            <person name="Morin E."/>
            <person name="Arend M."/>
            <person name="Barry K.W."/>
            <person name="Binder M."/>
            <person name="Choi C."/>
            <person name="Clum A."/>
            <person name="Copeland A."/>
            <person name="Grisel N."/>
            <person name="Haridas S."/>
            <person name="Kipfer T."/>
            <person name="LaButti K."/>
            <person name="Lindquist E."/>
            <person name="Lipzen A."/>
            <person name="Maire R."/>
            <person name="Meier B."/>
            <person name="Mihaltcheva S."/>
            <person name="Molinier V."/>
            <person name="Murat C."/>
            <person name="Poggeler S."/>
            <person name="Quandt C.A."/>
            <person name="Sperisen C."/>
            <person name="Tritt A."/>
            <person name="Tisserant E."/>
            <person name="Crous P.W."/>
            <person name="Henrissat B."/>
            <person name="Nehls U."/>
            <person name="Egli S."/>
            <person name="Spatafora J.W."/>
            <person name="Grigoriev I.V."/>
            <person name="Martin F.M."/>
        </authorList>
    </citation>
    <scope>NUCLEOTIDE SEQUENCE [LARGE SCALE GENOMIC DNA]</scope>
    <source>
        <strain evidence="1 2">CBS 207.34</strain>
    </source>
</reference>
<organism evidence="1 2">
    <name type="scientific">Glonium stellatum</name>
    <dbReference type="NCBI Taxonomy" id="574774"/>
    <lineage>
        <taxon>Eukaryota</taxon>
        <taxon>Fungi</taxon>
        <taxon>Dikarya</taxon>
        <taxon>Ascomycota</taxon>
        <taxon>Pezizomycotina</taxon>
        <taxon>Dothideomycetes</taxon>
        <taxon>Pleosporomycetidae</taxon>
        <taxon>Gloniales</taxon>
        <taxon>Gloniaceae</taxon>
        <taxon>Glonium</taxon>
    </lineage>
</organism>
<evidence type="ECO:0000313" key="2">
    <source>
        <dbReference type="Proteomes" id="UP000250140"/>
    </source>
</evidence>
<keyword evidence="2" id="KW-1185">Reference proteome</keyword>
<sequence>MSSSSYAIDEFLNIQHYTKPAQGQLASHQNYYKRARRAHTGAGYEAYWLLAHFSNLKEIDTAGAVILQEETSDEILGSRSLPTFDKRVVTSNQSQFTDILLVLLHTFVTTSLALTAQSQLYSWMTSDVKTTSFPSLRHVIQLSEDWFTQ</sequence>
<gene>
    <name evidence="1" type="ORF">AOQ84DRAFT_368755</name>
</gene>
<accession>A0A8E2JMT6</accession>
<protein>
    <submittedName>
        <fullName evidence="1">Uncharacterized protein</fullName>
    </submittedName>
</protein>
<evidence type="ECO:0000313" key="1">
    <source>
        <dbReference type="EMBL" id="OCL02999.1"/>
    </source>
</evidence>